<dbReference type="SMART" id="SM00648">
    <property type="entry name" value="SWAP"/>
    <property type="match status" value="1"/>
</dbReference>
<dbReference type="GO" id="GO:0045292">
    <property type="term" value="P:mRNA cis splicing, via spliceosome"/>
    <property type="evidence" value="ECO:0007669"/>
    <property type="project" value="InterPro"/>
</dbReference>
<evidence type="ECO:0000313" key="4">
    <source>
        <dbReference type="EMBL" id="KAK0604571.1"/>
    </source>
</evidence>
<evidence type="ECO:0000256" key="2">
    <source>
        <dbReference type="SAM" id="MobiDB-lite"/>
    </source>
</evidence>
<dbReference type="Gene3D" id="1.10.10.790">
    <property type="entry name" value="Surp module"/>
    <property type="match status" value="1"/>
</dbReference>
<gene>
    <name evidence="4" type="ORF">LWI29_017032</name>
</gene>
<name>A0AA39W753_ACESA</name>
<dbReference type="GO" id="GO:0000381">
    <property type="term" value="P:regulation of alternative mRNA splicing, via spliceosome"/>
    <property type="evidence" value="ECO:0007669"/>
    <property type="project" value="TreeGrafter"/>
</dbReference>
<dbReference type="PANTHER" id="PTHR15316">
    <property type="entry name" value="SPLICEOSOME ASSOCIATED PROTEIN 114/SWAP SPLICING FACTOR-RELATED"/>
    <property type="match status" value="1"/>
</dbReference>
<sequence>MLGALPILPLPAPPSDGDLGPLPPSQVTEQQKEEIPVSEEQSKANSTPTSVATHTRTIGIIHPPPDIRNIVDKTSQFVAKNGPEFEKRIIANNANNAKFIFLCSSDPYHAYCQHRRMVVNCFSGLKCLIRVIMGSDDELYDISLSTSQRRLGLLNAAAINLNLFALSTPSDLSQPLKLVPFLRSVVFMVIKSQRTSSMLSRGSF</sequence>
<feature type="domain" description="SURP motif" evidence="3">
    <location>
        <begin position="70"/>
        <end position="112"/>
    </location>
</feature>
<proteinExistence type="predicted"/>
<dbReference type="GO" id="GO:0071013">
    <property type="term" value="C:catalytic step 2 spliceosome"/>
    <property type="evidence" value="ECO:0007669"/>
    <property type="project" value="TreeGrafter"/>
</dbReference>
<dbReference type="PANTHER" id="PTHR15316:SF1">
    <property type="entry name" value="SPLICING FACTOR 3A SUBUNIT 1"/>
    <property type="match status" value="1"/>
</dbReference>
<keyword evidence="5" id="KW-1185">Reference proteome</keyword>
<comment type="caution">
    <text evidence="4">The sequence shown here is derived from an EMBL/GenBank/DDBJ whole genome shotgun (WGS) entry which is preliminary data.</text>
</comment>
<protein>
    <recommendedName>
        <fullName evidence="3">SURP motif domain-containing protein</fullName>
    </recommendedName>
</protein>
<evidence type="ECO:0000256" key="1">
    <source>
        <dbReference type="ARBA" id="ARBA00022664"/>
    </source>
</evidence>
<dbReference type="GO" id="GO:0005686">
    <property type="term" value="C:U2 snRNP"/>
    <property type="evidence" value="ECO:0007669"/>
    <property type="project" value="TreeGrafter"/>
</dbReference>
<dbReference type="Proteomes" id="UP001168877">
    <property type="component" value="Unassembled WGS sequence"/>
</dbReference>
<organism evidence="4 5">
    <name type="scientific">Acer saccharum</name>
    <name type="common">Sugar maple</name>
    <dbReference type="NCBI Taxonomy" id="4024"/>
    <lineage>
        <taxon>Eukaryota</taxon>
        <taxon>Viridiplantae</taxon>
        <taxon>Streptophyta</taxon>
        <taxon>Embryophyta</taxon>
        <taxon>Tracheophyta</taxon>
        <taxon>Spermatophyta</taxon>
        <taxon>Magnoliopsida</taxon>
        <taxon>eudicotyledons</taxon>
        <taxon>Gunneridae</taxon>
        <taxon>Pentapetalae</taxon>
        <taxon>rosids</taxon>
        <taxon>malvids</taxon>
        <taxon>Sapindales</taxon>
        <taxon>Sapindaceae</taxon>
        <taxon>Hippocastanoideae</taxon>
        <taxon>Acereae</taxon>
        <taxon>Acer</taxon>
    </lineage>
</organism>
<dbReference type="InterPro" id="IPR045146">
    <property type="entry name" value="SF3A1"/>
</dbReference>
<dbReference type="EMBL" id="JAUESC010000002">
    <property type="protein sequence ID" value="KAK0604571.1"/>
    <property type="molecule type" value="Genomic_DNA"/>
</dbReference>
<dbReference type="Pfam" id="PF01805">
    <property type="entry name" value="Surp"/>
    <property type="match status" value="1"/>
</dbReference>
<dbReference type="GO" id="GO:0071004">
    <property type="term" value="C:U2-type prespliceosome"/>
    <property type="evidence" value="ECO:0007669"/>
    <property type="project" value="TreeGrafter"/>
</dbReference>
<feature type="compositionally biased region" description="Polar residues" evidence="2">
    <location>
        <begin position="43"/>
        <end position="56"/>
    </location>
</feature>
<evidence type="ECO:0000259" key="3">
    <source>
        <dbReference type="PROSITE" id="PS50128"/>
    </source>
</evidence>
<dbReference type="PROSITE" id="PS50128">
    <property type="entry name" value="SURP"/>
    <property type="match status" value="1"/>
</dbReference>
<dbReference type="AlphaFoldDB" id="A0AA39W753"/>
<reference evidence="4" key="2">
    <citation type="submission" date="2023-06" db="EMBL/GenBank/DDBJ databases">
        <authorList>
            <person name="Swenson N.G."/>
            <person name="Wegrzyn J.L."/>
            <person name="Mcevoy S.L."/>
        </authorList>
    </citation>
    <scope>NUCLEOTIDE SEQUENCE</scope>
    <source>
        <strain evidence="4">NS2018</strain>
        <tissue evidence="4">Leaf</tissue>
    </source>
</reference>
<feature type="region of interest" description="Disordered" evidence="2">
    <location>
        <begin position="1"/>
        <end position="56"/>
    </location>
</feature>
<dbReference type="GO" id="GO:0003723">
    <property type="term" value="F:RNA binding"/>
    <property type="evidence" value="ECO:0007669"/>
    <property type="project" value="InterPro"/>
</dbReference>
<dbReference type="InterPro" id="IPR000061">
    <property type="entry name" value="Surp"/>
</dbReference>
<dbReference type="SUPFAM" id="SSF109905">
    <property type="entry name" value="Surp module (SWAP domain)"/>
    <property type="match status" value="1"/>
</dbReference>
<keyword evidence="1" id="KW-0507">mRNA processing</keyword>
<evidence type="ECO:0000313" key="5">
    <source>
        <dbReference type="Proteomes" id="UP001168877"/>
    </source>
</evidence>
<reference evidence="4" key="1">
    <citation type="journal article" date="2022" name="Plant J.">
        <title>Strategies of tolerance reflected in two North American maple genomes.</title>
        <authorList>
            <person name="McEvoy S.L."/>
            <person name="Sezen U.U."/>
            <person name="Trouern-Trend A."/>
            <person name="McMahon S.M."/>
            <person name="Schaberg P.G."/>
            <person name="Yang J."/>
            <person name="Wegrzyn J.L."/>
            <person name="Swenson N.G."/>
        </authorList>
    </citation>
    <scope>NUCLEOTIDE SEQUENCE</scope>
    <source>
        <strain evidence="4">NS2018</strain>
    </source>
</reference>
<accession>A0AA39W753</accession>
<dbReference type="InterPro" id="IPR035967">
    <property type="entry name" value="SWAP/Surp_sf"/>
</dbReference>
<dbReference type="FunFam" id="1.10.10.790:FF:000002">
    <property type="entry name" value="Splicing factor 3A subunit 1"/>
    <property type="match status" value="1"/>
</dbReference>